<dbReference type="Proteomes" id="UP001151760">
    <property type="component" value="Unassembled WGS sequence"/>
</dbReference>
<dbReference type="Pfam" id="PF00665">
    <property type="entry name" value="rve"/>
    <property type="match status" value="1"/>
</dbReference>
<keyword evidence="8" id="KW-0239">DNA-directed DNA polymerase</keyword>
<evidence type="ECO:0000256" key="1">
    <source>
        <dbReference type="ARBA" id="ARBA00022722"/>
    </source>
</evidence>
<dbReference type="PROSITE" id="PS50994">
    <property type="entry name" value="INTEGRASE"/>
    <property type="match status" value="1"/>
</dbReference>
<reference evidence="13" key="2">
    <citation type="submission" date="2022-01" db="EMBL/GenBank/DDBJ databases">
        <authorList>
            <person name="Yamashiro T."/>
            <person name="Shiraishi A."/>
            <person name="Satake H."/>
            <person name="Nakayama K."/>
        </authorList>
    </citation>
    <scope>NUCLEOTIDE SEQUENCE</scope>
</reference>
<dbReference type="InterPro" id="IPR001584">
    <property type="entry name" value="Integrase_cat-core"/>
</dbReference>
<dbReference type="EMBL" id="BQNB010010333">
    <property type="protein sequence ID" value="GJS75847.1"/>
    <property type="molecule type" value="Genomic_DNA"/>
</dbReference>
<evidence type="ECO:0000256" key="5">
    <source>
        <dbReference type="ARBA" id="ARBA00022842"/>
    </source>
</evidence>
<evidence type="ECO:0000256" key="7">
    <source>
        <dbReference type="ARBA" id="ARBA00022918"/>
    </source>
</evidence>
<keyword evidence="6" id="KW-0229">DNA integration</keyword>
<organism evidence="13 14">
    <name type="scientific">Tanacetum coccineum</name>
    <dbReference type="NCBI Taxonomy" id="301880"/>
    <lineage>
        <taxon>Eukaryota</taxon>
        <taxon>Viridiplantae</taxon>
        <taxon>Streptophyta</taxon>
        <taxon>Embryophyta</taxon>
        <taxon>Tracheophyta</taxon>
        <taxon>Spermatophyta</taxon>
        <taxon>Magnoliopsida</taxon>
        <taxon>eudicotyledons</taxon>
        <taxon>Gunneridae</taxon>
        <taxon>Pentapetalae</taxon>
        <taxon>asterids</taxon>
        <taxon>campanulids</taxon>
        <taxon>Asterales</taxon>
        <taxon>Asteraceae</taxon>
        <taxon>Asteroideae</taxon>
        <taxon>Anthemideae</taxon>
        <taxon>Anthemidinae</taxon>
        <taxon>Tanacetum</taxon>
    </lineage>
</organism>
<evidence type="ECO:0000259" key="12">
    <source>
        <dbReference type="PROSITE" id="PS50994"/>
    </source>
</evidence>
<evidence type="ECO:0000256" key="6">
    <source>
        <dbReference type="ARBA" id="ARBA00022908"/>
    </source>
</evidence>
<dbReference type="InterPro" id="IPR039537">
    <property type="entry name" value="Retrotran_Ty1/copia-like"/>
</dbReference>
<evidence type="ECO:0000256" key="9">
    <source>
        <dbReference type="ARBA" id="ARBA00023172"/>
    </source>
</evidence>
<evidence type="ECO:0000256" key="3">
    <source>
        <dbReference type="ARBA" id="ARBA00022759"/>
    </source>
</evidence>
<feature type="region of interest" description="Disordered" evidence="11">
    <location>
        <begin position="242"/>
        <end position="269"/>
    </location>
</feature>
<dbReference type="Pfam" id="PF25597">
    <property type="entry name" value="SH3_retrovirus"/>
    <property type="match status" value="1"/>
</dbReference>
<dbReference type="InterPro" id="IPR043502">
    <property type="entry name" value="DNA/RNA_pol_sf"/>
</dbReference>
<dbReference type="PANTHER" id="PTHR42648:SF11">
    <property type="entry name" value="TRANSPOSON TY4-P GAG-POL POLYPROTEIN"/>
    <property type="match status" value="1"/>
</dbReference>
<dbReference type="InterPro" id="IPR013103">
    <property type="entry name" value="RVT_2"/>
</dbReference>
<comment type="caution">
    <text evidence="13">The sequence shown here is derived from an EMBL/GenBank/DDBJ whole genome shotgun (WGS) entry which is preliminary data.</text>
</comment>
<evidence type="ECO:0000256" key="4">
    <source>
        <dbReference type="ARBA" id="ARBA00022801"/>
    </source>
</evidence>
<dbReference type="SUPFAM" id="SSF56672">
    <property type="entry name" value="DNA/RNA polymerases"/>
    <property type="match status" value="1"/>
</dbReference>
<evidence type="ECO:0000256" key="11">
    <source>
        <dbReference type="SAM" id="MobiDB-lite"/>
    </source>
</evidence>
<proteinExistence type="predicted"/>
<evidence type="ECO:0000256" key="8">
    <source>
        <dbReference type="ARBA" id="ARBA00022932"/>
    </source>
</evidence>
<dbReference type="SUPFAM" id="SSF53098">
    <property type="entry name" value="Ribonuclease H-like"/>
    <property type="match status" value="1"/>
</dbReference>
<protein>
    <submittedName>
        <fullName evidence="13">Retrovirus-related pol polyprotein from transposon TNT 1-94</fullName>
    </submittedName>
</protein>
<dbReference type="Pfam" id="PF07727">
    <property type="entry name" value="RVT_2"/>
    <property type="match status" value="1"/>
</dbReference>
<keyword evidence="4" id="KW-0378">Hydrolase</keyword>
<keyword evidence="7" id="KW-0695">RNA-directed DNA polymerase</keyword>
<feature type="compositionally biased region" description="Low complexity" evidence="11">
    <location>
        <begin position="242"/>
        <end position="265"/>
    </location>
</feature>
<evidence type="ECO:0000256" key="10">
    <source>
        <dbReference type="ARBA" id="ARBA00023268"/>
    </source>
</evidence>
<dbReference type="InterPro" id="IPR036397">
    <property type="entry name" value="RNaseH_sf"/>
</dbReference>
<gene>
    <name evidence="13" type="ORF">Tco_0725728</name>
</gene>
<accession>A0ABQ4YFX1</accession>
<feature type="domain" description="Integrase catalytic" evidence="12">
    <location>
        <begin position="1"/>
        <end position="130"/>
    </location>
</feature>
<dbReference type="InterPro" id="IPR057670">
    <property type="entry name" value="SH3_retrovirus"/>
</dbReference>
<name>A0ABQ4YFX1_9ASTR</name>
<keyword evidence="5" id="KW-0460">Magnesium</keyword>
<keyword evidence="8" id="KW-0548">Nucleotidyltransferase</keyword>
<dbReference type="Gene3D" id="3.30.420.10">
    <property type="entry name" value="Ribonuclease H-like superfamily/Ribonuclease H"/>
    <property type="match status" value="1"/>
</dbReference>
<dbReference type="PANTHER" id="PTHR42648">
    <property type="entry name" value="TRANSPOSASE, PUTATIVE-RELATED"/>
    <property type="match status" value="1"/>
</dbReference>
<sequence>MDLYGPMRVESINRKRYVLVILDDYSRYTWVHFLRSKDEAPEEIKTFLKKITVLLQALVIIVRTDNGTKFKSQVHKKYFDSVGISHQAYSVRTPQQNRVVEQRNRTLVEATKTMLIFSRAPSFLWAKAIATAKLDISFLHVFGALCYPKNDREDIGKLGANGDIGFFIGYSATSCTYRVYNRRTKKIILGLDLTYAPSTISSQKPTKRELDLLFEAMYNDYISGQLPKASWSSAATRTAPAAQAPQVLQMPTTSTSTADTAPTPTNSYPQATIIPNTLQDFKRLDVWVLVPAPNNIKPLTLKWLFRNKHDEENTVIRNKTRLVVRGYRQKEGIDFEESFTSVARIEAIRIFLAYVAHKSFTVFQMDVKTAFLHGTLKEDTYTYQPEGFIDADHPSHVYKLKKALHGLKQAPMAWYDELSKFLQQNHFNKGIIDPTLFIRRFDDDILVLSCDISLSLFLHARWSCDLEPVLLDFELLEIINLASSFDYLVILCLLVFL</sequence>
<keyword evidence="1" id="KW-0540">Nuclease</keyword>
<keyword evidence="3" id="KW-0255">Endonuclease</keyword>
<keyword evidence="10" id="KW-0511">Multifunctional enzyme</keyword>
<evidence type="ECO:0000313" key="14">
    <source>
        <dbReference type="Proteomes" id="UP001151760"/>
    </source>
</evidence>
<keyword evidence="14" id="KW-1185">Reference proteome</keyword>
<dbReference type="InterPro" id="IPR012337">
    <property type="entry name" value="RNaseH-like_sf"/>
</dbReference>
<keyword evidence="8" id="KW-0808">Transferase</keyword>
<reference evidence="13" key="1">
    <citation type="journal article" date="2022" name="Int. J. Mol. Sci.">
        <title>Draft Genome of Tanacetum Coccineum: Genomic Comparison of Closely Related Tanacetum-Family Plants.</title>
        <authorList>
            <person name="Yamashiro T."/>
            <person name="Shiraishi A."/>
            <person name="Nakayama K."/>
            <person name="Satake H."/>
        </authorList>
    </citation>
    <scope>NUCLEOTIDE SEQUENCE</scope>
</reference>
<keyword evidence="2" id="KW-0479">Metal-binding</keyword>
<keyword evidence="9" id="KW-0233">DNA recombination</keyword>
<evidence type="ECO:0000313" key="13">
    <source>
        <dbReference type="EMBL" id="GJS75847.1"/>
    </source>
</evidence>
<evidence type="ECO:0000256" key="2">
    <source>
        <dbReference type="ARBA" id="ARBA00022723"/>
    </source>
</evidence>